<evidence type="ECO:0000313" key="2">
    <source>
        <dbReference type="Proteomes" id="UP001154282"/>
    </source>
</evidence>
<protein>
    <submittedName>
        <fullName evidence="1">Uncharacterized protein</fullName>
    </submittedName>
</protein>
<dbReference type="AlphaFoldDB" id="A0AAV0LFL7"/>
<gene>
    <name evidence="1" type="ORF">LITE_LOCUS23307</name>
</gene>
<reference evidence="1" key="1">
    <citation type="submission" date="2022-08" db="EMBL/GenBank/DDBJ databases">
        <authorList>
            <person name="Gutierrez-Valencia J."/>
        </authorList>
    </citation>
    <scope>NUCLEOTIDE SEQUENCE</scope>
</reference>
<feature type="non-terminal residue" evidence="1">
    <location>
        <position position="1"/>
    </location>
</feature>
<dbReference type="EMBL" id="CAMGYJ010000006">
    <property type="protein sequence ID" value="CAI0432146.1"/>
    <property type="molecule type" value="Genomic_DNA"/>
</dbReference>
<proteinExistence type="predicted"/>
<comment type="caution">
    <text evidence="1">The sequence shown here is derived from an EMBL/GenBank/DDBJ whole genome shotgun (WGS) entry which is preliminary data.</text>
</comment>
<name>A0AAV0LFL7_9ROSI</name>
<evidence type="ECO:0000313" key="1">
    <source>
        <dbReference type="EMBL" id="CAI0432146.1"/>
    </source>
</evidence>
<accession>A0AAV0LFL7</accession>
<dbReference type="Proteomes" id="UP001154282">
    <property type="component" value="Unassembled WGS sequence"/>
</dbReference>
<keyword evidence="2" id="KW-1185">Reference proteome</keyword>
<organism evidence="1 2">
    <name type="scientific">Linum tenue</name>
    <dbReference type="NCBI Taxonomy" id="586396"/>
    <lineage>
        <taxon>Eukaryota</taxon>
        <taxon>Viridiplantae</taxon>
        <taxon>Streptophyta</taxon>
        <taxon>Embryophyta</taxon>
        <taxon>Tracheophyta</taxon>
        <taxon>Spermatophyta</taxon>
        <taxon>Magnoliopsida</taxon>
        <taxon>eudicotyledons</taxon>
        <taxon>Gunneridae</taxon>
        <taxon>Pentapetalae</taxon>
        <taxon>rosids</taxon>
        <taxon>fabids</taxon>
        <taxon>Malpighiales</taxon>
        <taxon>Linaceae</taxon>
        <taxon>Linum</taxon>
    </lineage>
</organism>
<sequence length="64" mass="7047">GHNYIDHTGANGLQDAWSYERAIVALQPRNSNVGWSMKFVGKSSRSGLNIKVEEGLAEVDSEKK</sequence>